<organism evidence="2 3">
    <name type="scientific">Monoraphidium neglectum</name>
    <dbReference type="NCBI Taxonomy" id="145388"/>
    <lineage>
        <taxon>Eukaryota</taxon>
        <taxon>Viridiplantae</taxon>
        <taxon>Chlorophyta</taxon>
        <taxon>core chlorophytes</taxon>
        <taxon>Chlorophyceae</taxon>
        <taxon>CS clade</taxon>
        <taxon>Sphaeropleales</taxon>
        <taxon>Selenastraceae</taxon>
        <taxon>Monoraphidium</taxon>
    </lineage>
</organism>
<reference evidence="2 3" key="1">
    <citation type="journal article" date="2013" name="BMC Genomics">
        <title>Reconstruction of the lipid metabolism for the microalga Monoraphidium neglectum from its genome sequence reveals characteristics suitable for biofuel production.</title>
        <authorList>
            <person name="Bogen C."/>
            <person name="Al-Dilaimi A."/>
            <person name="Albersmeier A."/>
            <person name="Wichmann J."/>
            <person name="Grundmann M."/>
            <person name="Rupp O."/>
            <person name="Lauersen K.J."/>
            <person name="Blifernez-Klassen O."/>
            <person name="Kalinowski J."/>
            <person name="Goesmann A."/>
            <person name="Mussgnug J.H."/>
            <person name="Kruse O."/>
        </authorList>
    </citation>
    <scope>NUCLEOTIDE SEQUENCE [LARGE SCALE GENOMIC DNA]</scope>
    <source>
        <strain evidence="2 3">SAG 48.87</strain>
    </source>
</reference>
<protein>
    <submittedName>
        <fullName evidence="2">Uncharacterized protein</fullName>
    </submittedName>
</protein>
<dbReference type="EMBL" id="KK101723">
    <property type="protein sequence ID" value="KIY99857.1"/>
    <property type="molecule type" value="Genomic_DNA"/>
</dbReference>
<accession>A0A0D2JKS3</accession>
<evidence type="ECO:0000256" key="1">
    <source>
        <dbReference type="SAM" id="SignalP"/>
    </source>
</evidence>
<evidence type="ECO:0000313" key="3">
    <source>
        <dbReference type="Proteomes" id="UP000054498"/>
    </source>
</evidence>
<proteinExistence type="predicted"/>
<dbReference type="STRING" id="145388.A0A0D2JKS3"/>
<dbReference type="KEGG" id="mng:MNEG_8100"/>
<dbReference type="Proteomes" id="UP000054498">
    <property type="component" value="Unassembled WGS sequence"/>
</dbReference>
<dbReference type="RefSeq" id="XP_013898877.1">
    <property type="nucleotide sequence ID" value="XM_014043423.1"/>
</dbReference>
<feature type="chain" id="PRO_5002261762" evidence="1">
    <location>
        <begin position="26"/>
        <end position="64"/>
    </location>
</feature>
<dbReference type="GeneID" id="25740976"/>
<feature type="signal peptide" evidence="1">
    <location>
        <begin position="1"/>
        <end position="25"/>
    </location>
</feature>
<evidence type="ECO:0000313" key="2">
    <source>
        <dbReference type="EMBL" id="KIY99857.1"/>
    </source>
</evidence>
<dbReference type="AlphaFoldDB" id="A0A0D2JKS3"/>
<sequence length="64" mass="6914">GAWRSRQNAGLLLGLLNSFFQGGLMAHMEHGLQDRDLAAPLHVDACLKLMASNTTALNSSFTPF</sequence>
<keyword evidence="1" id="KW-0732">Signal</keyword>
<name>A0A0D2JKS3_9CHLO</name>
<feature type="non-terminal residue" evidence="2">
    <location>
        <position position="1"/>
    </location>
</feature>
<gene>
    <name evidence="2" type="ORF">MNEG_8100</name>
</gene>
<keyword evidence="3" id="KW-1185">Reference proteome</keyword>